<dbReference type="InterPro" id="IPR001509">
    <property type="entry name" value="Epimerase_deHydtase"/>
</dbReference>
<dbReference type="Pfam" id="PF01370">
    <property type="entry name" value="Epimerase"/>
    <property type="match status" value="1"/>
</dbReference>
<accession>A0A8J3QN35</accession>
<dbReference type="EMBL" id="BONZ01000009">
    <property type="protein sequence ID" value="GIH12740.1"/>
    <property type="molecule type" value="Genomic_DNA"/>
</dbReference>
<sequence>MSRTILVLGGTRFLGRAVVDAALRAGDHLTLFNRGITNPDLYPDVETLHGDRNADLSTLAGREWDAVIDVAAYRPESVRATVGALAERVDRYVLVSTLSVYADHNTTDGQHEDAPVIELTGGLDPGSLYGARKAACERIVLDAYGDRAFIPRPGLIVGPHDPTDRFTYWPRRIARGGQVLAPGAPDDPVQYIDVRDLAEFVVSGVERSGVCNVAGPVMTMGDLLRACGPADLVWVPTRWLLDAGVDPWMGVPMWVAAPGWAAANRVDVTRALDAGLTVRPLADTVRDATTTAEPMFTADEERRLLDAYLN</sequence>
<dbReference type="PANTHER" id="PTHR43245">
    <property type="entry name" value="BIFUNCTIONAL POLYMYXIN RESISTANCE PROTEIN ARNA"/>
    <property type="match status" value="1"/>
</dbReference>
<evidence type="ECO:0000313" key="2">
    <source>
        <dbReference type="EMBL" id="GIH12740.1"/>
    </source>
</evidence>
<keyword evidence="3" id="KW-1185">Reference proteome</keyword>
<dbReference type="AlphaFoldDB" id="A0A8J3QN35"/>
<evidence type="ECO:0000259" key="1">
    <source>
        <dbReference type="Pfam" id="PF01370"/>
    </source>
</evidence>
<dbReference type="InterPro" id="IPR036291">
    <property type="entry name" value="NAD(P)-bd_dom_sf"/>
</dbReference>
<protein>
    <submittedName>
        <fullName evidence="2">Reductase</fullName>
    </submittedName>
</protein>
<dbReference type="InterPro" id="IPR050177">
    <property type="entry name" value="Lipid_A_modif_metabolic_enz"/>
</dbReference>
<name>A0A8J3QN35_9ACTN</name>
<dbReference type="RefSeq" id="WP_203916437.1">
    <property type="nucleotide sequence ID" value="NZ_BONZ01000009.1"/>
</dbReference>
<gene>
    <name evidence="2" type="ORF">Raf01_09120</name>
</gene>
<feature type="domain" description="NAD-dependent epimerase/dehydratase" evidence="1">
    <location>
        <begin position="86"/>
        <end position="205"/>
    </location>
</feature>
<dbReference type="SUPFAM" id="SSF51735">
    <property type="entry name" value="NAD(P)-binding Rossmann-fold domains"/>
    <property type="match status" value="1"/>
</dbReference>
<comment type="caution">
    <text evidence="2">The sequence shown here is derived from an EMBL/GenBank/DDBJ whole genome shotgun (WGS) entry which is preliminary data.</text>
</comment>
<dbReference type="Gene3D" id="3.40.50.720">
    <property type="entry name" value="NAD(P)-binding Rossmann-like Domain"/>
    <property type="match status" value="1"/>
</dbReference>
<dbReference type="Proteomes" id="UP000642748">
    <property type="component" value="Unassembled WGS sequence"/>
</dbReference>
<evidence type="ECO:0000313" key="3">
    <source>
        <dbReference type="Proteomes" id="UP000642748"/>
    </source>
</evidence>
<proteinExistence type="predicted"/>
<dbReference type="PANTHER" id="PTHR43245:SF13">
    <property type="entry name" value="UDP-D-APIOSE_UDP-D-XYLOSE SYNTHASE 2"/>
    <property type="match status" value="1"/>
</dbReference>
<reference evidence="2" key="1">
    <citation type="submission" date="2021-01" db="EMBL/GenBank/DDBJ databases">
        <title>Whole genome shotgun sequence of Rugosimonospora africana NBRC 104875.</title>
        <authorList>
            <person name="Komaki H."/>
            <person name="Tamura T."/>
        </authorList>
    </citation>
    <scope>NUCLEOTIDE SEQUENCE</scope>
    <source>
        <strain evidence="2">NBRC 104875</strain>
    </source>
</reference>
<organism evidence="2 3">
    <name type="scientific">Rugosimonospora africana</name>
    <dbReference type="NCBI Taxonomy" id="556532"/>
    <lineage>
        <taxon>Bacteria</taxon>
        <taxon>Bacillati</taxon>
        <taxon>Actinomycetota</taxon>
        <taxon>Actinomycetes</taxon>
        <taxon>Micromonosporales</taxon>
        <taxon>Micromonosporaceae</taxon>
        <taxon>Rugosimonospora</taxon>
    </lineage>
</organism>